<protein>
    <submittedName>
        <fullName evidence="1">Uncharacterized protein</fullName>
    </submittedName>
</protein>
<comment type="caution">
    <text evidence="1">The sequence shown here is derived from an EMBL/GenBank/DDBJ whole genome shotgun (WGS) entry which is preliminary data.</text>
</comment>
<feature type="non-terminal residue" evidence="1">
    <location>
        <position position="59"/>
    </location>
</feature>
<organism evidence="1 2">
    <name type="scientific">Rotaria magnacalcarata</name>
    <dbReference type="NCBI Taxonomy" id="392030"/>
    <lineage>
        <taxon>Eukaryota</taxon>
        <taxon>Metazoa</taxon>
        <taxon>Spiralia</taxon>
        <taxon>Gnathifera</taxon>
        <taxon>Rotifera</taxon>
        <taxon>Eurotatoria</taxon>
        <taxon>Bdelloidea</taxon>
        <taxon>Philodinida</taxon>
        <taxon>Philodinidae</taxon>
        <taxon>Rotaria</taxon>
    </lineage>
</organism>
<dbReference type="EMBL" id="CAJOBG010010703">
    <property type="protein sequence ID" value="CAF4281117.1"/>
    <property type="molecule type" value="Genomic_DNA"/>
</dbReference>
<evidence type="ECO:0000313" key="1">
    <source>
        <dbReference type="EMBL" id="CAF4281117.1"/>
    </source>
</evidence>
<sequence>MELPPPIREHYSNILILGLWVSCKKPDVDVFFLDIIKQITDLAENGTSIFVDGNEYQIH</sequence>
<dbReference type="Proteomes" id="UP000663866">
    <property type="component" value="Unassembled WGS sequence"/>
</dbReference>
<proteinExistence type="predicted"/>
<reference evidence="1" key="1">
    <citation type="submission" date="2021-02" db="EMBL/GenBank/DDBJ databases">
        <authorList>
            <person name="Nowell W R."/>
        </authorList>
    </citation>
    <scope>NUCLEOTIDE SEQUENCE</scope>
</reference>
<gene>
    <name evidence="1" type="ORF">OVN521_LOCUS30581</name>
</gene>
<name>A0A820GQF2_9BILA</name>
<accession>A0A820GQF2</accession>
<evidence type="ECO:0000313" key="2">
    <source>
        <dbReference type="Proteomes" id="UP000663866"/>
    </source>
</evidence>
<keyword evidence="2" id="KW-1185">Reference proteome</keyword>
<dbReference type="AlphaFoldDB" id="A0A820GQF2"/>